<dbReference type="SUPFAM" id="SSF46785">
    <property type="entry name" value="Winged helix' DNA-binding domain"/>
    <property type="match status" value="1"/>
</dbReference>
<evidence type="ECO:0000256" key="5">
    <source>
        <dbReference type="SAM" id="MobiDB-lite"/>
    </source>
</evidence>
<dbReference type="SUPFAM" id="SSF53850">
    <property type="entry name" value="Periplasmic binding protein-like II"/>
    <property type="match status" value="1"/>
</dbReference>
<reference evidence="7 8" key="1">
    <citation type="submission" date="2021-01" db="EMBL/GenBank/DDBJ databases">
        <title>Whole genome shotgun sequence of Planotetraspora mira NBRC 15435.</title>
        <authorList>
            <person name="Komaki H."/>
            <person name="Tamura T."/>
        </authorList>
    </citation>
    <scope>NUCLEOTIDE SEQUENCE [LARGE SCALE GENOMIC DNA]</scope>
    <source>
        <strain evidence="7 8">NBRC 15435</strain>
    </source>
</reference>
<dbReference type="Gene3D" id="1.10.10.10">
    <property type="entry name" value="Winged helix-like DNA-binding domain superfamily/Winged helix DNA-binding domain"/>
    <property type="match status" value="1"/>
</dbReference>
<keyword evidence="8" id="KW-1185">Reference proteome</keyword>
<evidence type="ECO:0000256" key="1">
    <source>
        <dbReference type="ARBA" id="ARBA00009437"/>
    </source>
</evidence>
<dbReference type="InterPro" id="IPR036388">
    <property type="entry name" value="WH-like_DNA-bd_sf"/>
</dbReference>
<dbReference type="PANTHER" id="PTHR30346:SF29">
    <property type="entry name" value="LYSR SUBSTRATE-BINDING"/>
    <property type="match status" value="1"/>
</dbReference>
<organism evidence="7 8">
    <name type="scientific">Planotetraspora mira</name>
    <dbReference type="NCBI Taxonomy" id="58121"/>
    <lineage>
        <taxon>Bacteria</taxon>
        <taxon>Bacillati</taxon>
        <taxon>Actinomycetota</taxon>
        <taxon>Actinomycetes</taxon>
        <taxon>Streptosporangiales</taxon>
        <taxon>Streptosporangiaceae</taxon>
        <taxon>Planotetraspora</taxon>
    </lineage>
</organism>
<dbReference type="InterPro" id="IPR000847">
    <property type="entry name" value="LysR_HTH_N"/>
</dbReference>
<evidence type="ECO:0000256" key="4">
    <source>
        <dbReference type="ARBA" id="ARBA00023163"/>
    </source>
</evidence>
<feature type="domain" description="HTH lysR-type" evidence="6">
    <location>
        <begin position="1"/>
        <end position="59"/>
    </location>
</feature>
<accession>A0A8J3TSK8</accession>
<evidence type="ECO:0000313" key="7">
    <source>
        <dbReference type="EMBL" id="GII32290.1"/>
    </source>
</evidence>
<comment type="caution">
    <text evidence="7">The sequence shown here is derived from an EMBL/GenBank/DDBJ whole genome shotgun (WGS) entry which is preliminary data.</text>
</comment>
<evidence type="ECO:0000256" key="3">
    <source>
        <dbReference type="ARBA" id="ARBA00023125"/>
    </source>
</evidence>
<evidence type="ECO:0000259" key="6">
    <source>
        <dbReference type="PROSITE" id="PS50931"/>
    </source>
</evidence>
<dbReference type="EMBL" id="BOOO01000034">
    <property type="protein sequence ID" value="GII32290.1"/>
    <property type="molecule type" value="Genomic_DNA"/>
</dbReference>
<dbReference type="GO" id="GO:0003677">
    <property type="term" value="F:DNA binding"/>
    <property type="evidence" value="ECO:0007669"/>
    <property type="project" value="UniProtKB-KW"/>
</dbReference>
<evidence type="ECO:0000313" key="8">
    <source>
        <dbReference type="Proteomes" id="UP000650628"/>
    </source>
</evidence>
<comment type="similarity">
    <text evidence="1">Belongs to the LysR transcriptional regulatory family.</text>
</comment>
<dbReference type="RefSeq" id="WP_203956195.1">
    <property type="nucleotide sequence ID" value="NZ_BOOO01000034.1"/>
</dbReference>
<dbReference type="GO" id="GO:0032993">
    <property type="term" value="C:protein-DNA complex"/>
    <property type="evidence" value="ECO:0007669"/>
    <property type="project" value="TreeGrafter"/>
</dbReference>
<dbReference type="PANTHER" id="PTHR30346">
    <property type="entry name" value="TRANSCRIPTIONAL DUAL REGULATOR HCAR-RELATED"/>
    <property type="match status" value="1"/>
</dbReference>
<evidence type="ECO:0000256" key="2">
    <source>
        <dbReference type="ARBA" id="ARBA00023015"/>
    </source>
</evidence>
<keyword evidence="3" id="KW-0238">DNA-binding</keyword>
<dbReference type="FunFam" id="1.10.10.10:FF:000001">
    <property type="entry name" value="LysR family transcriptional regulator"/>
    <property type="match status" value="1"/>
</dbReference>
<dbReference type="Pfam" id="PF03466">
    <property type="entry name" value="LysR_substrate"/>
    <property type="match status" value="1"/>
</dbReference>
<dbReference type="PROSITE" id="PS50931">
    <property type="entry name" value="HTH_LYSR"/>
    <property type="match status" value="1"/>
</dbReference>
<protein>
    <submittedName>
        <fullName evidence="7">LysR family transcriptional regulator</fullName>
    </submittedName>
</protein>
<dbReference type="InterPro" id="IPR005119">
    <property type="entry name" value="LysR_subst-bd"/>
</dbReference>
<dbReference type="Proteomes" id="UP000650628">
    <property type="component" value="Unassembled WGS sequence"/>
</dbReference>
<name>A0A8J3TSK8_9ACTN</name>
<keyword evidence="2" id="KW-0805">Transcription regulation</keyword>
<dbReference type="Gene3D" id="3.40.190.10">
    <property type="entry name" value="Periplasmic binding protein-like II"/>
    <property type="match status" value="2"/>
</dbReference>
<dbReference type="GO" id="GO:0003700">
    <property type="term" value="F:DNA-binding transcription factor activity"/>
    <property type="evidence" value="ECO:0007669"/>
    <property type="project" value="InterPro"/>
</dbReference>
<dbReference type="AlphaFoldDB" id="A0A8J3TSK8"/>
<dbReference type="PRINTS" id="PR00039">
    <property type="entry name" value="HTHLYSR"/>
</dbReference>
<dbReference type="InterPro" id="IPR036390">
    <property type="entry name" value="WH_DNA-bd_sf"/>
</dbReference>
<feature type="region of interest" description="Disordered" evidence="5">
    <location>
        <begin position="296"/>
        <end position="316"/>
    </location>
</feature>
<dbReference type="CDD" id="cd08423">
    <property type="entry name" value="PBP2_LTTR_like_6"/>
    <property type="match status" value="1"/>
</dbReference>
<gene>
    <name evidence="7" type="ORF">Pmi06nite_57320</name>
</gene>
<keyword evidence="4" id="KW-0804">Transcription</keyword>
<dbReference type="Pfam" id="PF00126">
    <property type="entry name" value="HTH_1"/>
    <property type="match status" value="1"/>
</dbReference>
<proteinExistence type="inferred from homology"/>
<sequence>MLETDMLRLLDVVARTGSFTAAALELSYTQSAVSRRVATLEAEAGGPLFDRLPRGVRLTPAGHALHRHACDVLKRLAMAEEELAAIQRGTGGRLRVGAFATANAALVPGALRDFRAAFPGVDVSLVEGLSGELVEGVRDGMIDIAVVSDYFSGVPLGEETEITPLLEDELLIALPADHPLAGADVVDLRDLRDESWIAGAQPDGATTLGEACARAGFTPRVEVRIGEWTGKLGYVAAGLGITMVPAIAAPAVRADLALRPLGDFAPRRTVYAALPRPATASARALLDFLRHGLPHLAGSPPPEPVDPPDAAAGRFA</sequence>